<sequence>MLGRKICILRTKSVKPVKPMKTLKNKRKDLKNKLLSKYFSIFTLSV</sequence>
<dbReference type="AlphaFoldDB" id="A0A816X676"/>
<accession>A0A816X676</accession>
<organism evidence="1">
    <name type="scientific">Brassica napus</name>
    <name type="common">Rape</name>
    <dbReference type="NCBI Taxonomy" id="3708"/>
    <lineage>
        <taxon>Eukaryota</taxon>
        <taxon>Viridiplantae</taxon>
        <taxon>Streptophyta</taxon>
        <taxon>Embryophyta</taxon>
        <taxon>Tracheophyta</taxon>
        <taxon>Spermatophyta</taxon>
        <taxon>Magnoliopsida</taxon>
        <taxon>eudicotyledons</taxon>
        <taxon>Gunneridae</taxon>
        <taxon>Pentapetalae</taxon>
        <taxon>rosids</taxon>
        <taxon>malvids</taxon>
        <taxon>Brassicales</taxon>
        <taxon>Brassicaceae</taxon>
        <taxon>Brassiceae</taxon>
        <taxon>Brassica</taxon>
    </lineage>
</organism>
<dbReference type="EMBL" id="HG994356">
    <property type="protein sequence ID" value="CAF2142933.1"/>
    <property type="molecule type" value="Genomic_DNA"/>
</dbReference>
<proteinExistence type="predicted"/>
<protein>
    <submittedName>
        <fullName evidence="1">(rape) hypothetical protein</fullName>
    </submittedName>
</protein>
<evidence type="ECO:0000313" key="1">
    <source>
        <dbReference type="EMBL" id="CAF2142933.1"/>
    </source>
</evidence>
<gene>
    <name evidence="1" type="ORF">DARMORV10_A02P32090.1</name>
</gene>
<name>A0A816X676_BRANA</name>
<reference evidence="1" key="1">
    <citation type="submission" date="2021-01" db="EMBL/GenBank/DDBJ databases">
        <authorList>
            <consortium name="Genoscope - CEA"/>
            <person name="William W."/>
        </authorList>
    </citation>
    <scope>NUCLEOTIDE SEQUENCE</scope>
</reference>
<dbReference type="Proteomes" id="UP001295469">
    <property type="component" value="Chromosome A02"/>
</dbReference>